<dbReference type="STRING" id="1094619.G4Z757"/>
<evidence type="ECO:0000313" key="1">
    <source>
        <dbReference type="EMBL" id="EGZ22441.1"/>
    </source>
</evidence>
<dbReference type="GeneID" id="20656642"/>
<dbReference type="AlphaFoldDB" id="G4Z757"/>
<keyword evidence="2" id="KW-1185">Reference proteome</keyword>
<organism evidence="1 2">
    <name type="scientific">Phytophthora sojae (strain P6497)</name>
    <name type="common">Soybean stem and root rot agent</name>
    <name type="synonym">Phytophthora megasperma f. sp. glycines</name>
    <dbReference type="NCBI Taxonomy" id="1094619"/>
    <lineage>
        <taxon>Eukaryota</taxon>
        <taxon>Sar</taxon>
        <taxon>Stramenopiles</taxon>
        <taxon>Oomycota</taxon>
        <taxon>Peronosporomycetes</taxon>
        <taxon>Peronosporales</taxon>
        <taxon>Peronosporaceae</taxon>
        <taxon>Phytophthora</taxon>
    </lineage>
</organism>
<sequence>GMPLGTTISDLRTGKKYVEQTTRDKDKLDGLGFAWNRSAAMWNDVVIPSLEAYVAVYKNGNVPPGFVVPSEDPWPKQAWGKKLGKIFYLARYQGSYFTHFGRDIEKLCQLGLELKLAPLAWKRHVAPLLVIYAELSGEGEVPDDFVIPSEAPWEEKVWGVRLGLIVALNSHFMPRK</sequence>
<proteinExistence type="predicted"/>
<dbReference type="EMBL" id="JH159153">
    <property type="protein sequence ID" value="EGZ22441.1"/>
    <property type="molecule type" value="Genomic_DNA"/>
</dbReference>
<dbReference type="Proteomes" id="UP000002640">
    <property type="component" value="Unassembled WGS sequence"/>
</dbReference>
<evidence type="ECO:0000313" key="2">
    <source>
        <dbReference type="Proteomes" id="UP000002640"/>
    </source>
</evidence>
<dbReference type="InParanoid" id="G4Z757"/>
<dbReference type="PANTHER" id="PTHR37066">
    <property type="entry name" value="HELICASE-ASSOCIATED"/>
    <property type="match status" value="1"/>
</dbReference>
<dbReference type="RefSeq" id="XP_009525158.1">
    <property type="nucleotide sequence ID" value="XM_009526863.1"/>
</dbReference>
<name>G4Z757_PHYSP</name>
<dbReference type="KEGG" id="psoj:PHYSODRAFT_490936"/>
<dbReference type="PANTHER" id="PTHR37066:SF1">
    <property type="entry name" value="LNS2_PITP DOMAIN-CONTAINING PROTEIN"/>
    <property type="match status" value="1"/>
</dbReference>
<gene>
    <name evidence="1" type="ORF">PHYSODRAFT_490936</name>
</gene>
<accession>G4Z757</accession>
<protein>
    <recommendedName>
        <fullName evidence="3">Helicase-associated domain-containing protein</fullName>
    </recommendedName>
</protein>
<reference evidence="1 2" key="1">
    <citation type="journal article" date="2006" name="Science">
        <title>Phytophthora genome sequences uncover evolutionary origins and mechanisms of pathogenesis.</title>
        <authorList>
            <person name="Tyler B.M."/>
            <person name="Tripathy S."/>
            <person name="Zhang X."/>
            <person name="Dehal P."/>
            <person name="Jiang R.H."/>
            <person name="Aerts A."/>
            <person name="Arredondo F.D."/>
            <person name="Baxter L."/>
            <person name="Bensasson D."/>
            <person name="Beynon J.L."/>
            <person name="Chapman J."/>
            <person name="Damasceno C.M."/>
            <person name="Dorrance A.E."/>
            <person name="Dou D."/>
            <person name="Dickerman A.W."/>
            <person name="Dubchak I.L."/>
            <person name="Garbelotto M."/>
            <person name="Gijzen M."/>
            <person name="Gordon S.G."/>
            <person name="Govers F."/>
            <person name="Grunwald N.J."/>
            <person name="Huang W."/>
            <person name="Ivors K.L."/>
            <person name="Jones R.W."/>
            <person name="Kamoun S."/>
            <person name="Krampis K."/>
            <person name="Lamour K.H."/>
            <person name="Lee M.K."/>
            <person name="McDonald W.H."/>
            <person name="Medina M."/>
            <person name="Meijer H.J."/>
            <person name="Nordberg E.K."/>
            <person name="Maclean D.J."/>
            <person name="Ospina-Giraldo M.D."/>
            <person name="Morris P.F."/>
            <person name="Phuntumart V."/>
            <person name="Putnam N.H."/>
            <person name="Rash S."/>
            <person name="Rose J.K."/>
            <person name="Sakihama Y."/>
            <person name="Salamov A.A."/>
            <person name="Savidor A."/>
            <person name="Scheuring C.F."/>
            <person name="Smith B.M."/>
            <person name="Sobral B.W."/>
            <person name="Terry A."/>
            <person name="Torto-Alalibo T.A."/>
            <person name="Win J."/>
            <person name="Xu Z."/>
            <person name="Zhang H."/>
            <person name="Grigoriev I.V."/>
            <person name="Rokhsar D.S."/>
            <person name="Boore J.L."/>
        </authorList>
    </citation>
    <scope>NUCLEOTIDE SEQUENCE [LARGE SCALE GENOMIC DNA]</scope>
    <source>
        <strain evidence="1 2">P6497</strain>
    </source>
</reference>
<evidence type="ECO:0008006" key="3">
    <source>
        <dbReference type="Google" id="ProtNLM"/>
    </source>
</evidence>
<feature type="non-terminal residue" evidence="1">
    <location>
        <position position="1"/>
    </location>
</feature>